<evidence type="ECO:0000313" key="3">
    <source>
        <dbReference type="Proteomes" id="UP001454036"/>
    </source>
</evidence>
<keyword evidence="3" id="KW-1185">Reference proteome</keyword>
<feature type="region of interest" description="Disordered" evidence="1">
    <location>
        <begin position="1"/>
        <end position="42"/>
    </location>
</feature>
<gene>
    <name evidence="2" type="ORF">LIER_29257</name>
</gene>
<dbReference type="Proteomes" id="UP001454036">
    <property type="component" value="Unassembled WGS sequence"/>
</dbReference>
<protein>
    <submittedName>
        <fullName evidence="2">Uncharacterized protein</fullName>
    </submittedName>
</protein>
<evidence type="ECO:0000313" key="2">
    <source>
        <dbReference type="EMBL" id="GAA0176225.1"/>
    </source>
</evidence>
<comment type="caution">
    <text evidence="2">The sequence shown here is derived from an EMBL/GenBank/DDBJ whole genome shotgun (WGS) entry which is preliminary data.</text>
</comment>
<accession>A0AAV3RM39</accession>
<sequence>MKPNISSQPGVSTKVRSALGGGEDRARPSALANSPKKNLKNPRMDILKGAGAYIQAPRHTEEKGNVDVRTGGDLCVAMRGLAKIHRINWRCLWGLVIPFYKYQTMRVTPGDCQSDVVVRTREN</sequence>
<evidence type="ECO:0000256" key="1">
    <source>
        <dbReference type="SAM" id="MobiDB-lite"/>
    </source>
</evidence>
<name>A0AAV3RM39_LITER</name>
<dbReference type="AlphaFoldDB" id="A0AAV3RM39"/>
<feature type="compositionally biased region" description="Polar residues" evidence="1">
    <location>
        <begin position="1"/>
        <end position="15"/>
    </location>
</feature>
<dbReference type="EMBL" id="BAABME010010010">
    <property type="protein sequence ID" value="GAA0176225.1"/>
    <property type="molecule type" value="Genomic_DNA"/>
</dbReference>
<proteinExistence type="predicted"/>
<organism evidence="2 3">
    <name type="scientific">Lithospermum erythrorhizon</name>
    <name type="common">Purple gromwell</name>
    <name type="synonym">Lithospermum officinale var. erythrorhizon</name>
    <dbReference type="NCBI Taxonomy" id="34254"/>
    <lineage>
        <taxon>Eukaryota</taxon>
        <taxon>Viridiplantae</taxon>
        <taxon>Streptophyta</taxon>
        <taxon>Embryophyta</taxon>
        <taxon>Tracheophyta</taxon>
        <taxon>Spermatophyta</taxon>
        <taxon>Magnoliopsida</taxon>
        <taxon>eudicotyledons</taxon>
        <taxon>Gunneridae</taxon>
        <taxon>Pentapetalae</taxon>
        <taxon>asterids</taxon>
        <taxon>lamiids</taxon>
        <taxon>Boraginales</taxon>
        <taxon>Boraginaceae</taxon>
        <taxon>Boraginoideae</taxon>
        <taxon>Lithospermeae</taxon>
        <taxon>Lithospermum</taxon>
    </lineage>
</organism>
<reference evidence="2 3" key="1">
    <citation type="submission" date="2024-01" db="EMBL/GenBank/DDBJ databases">
        <title>The complete chloroplast genome sequence of Lithospermum erythrorhizon: insights into the phylogenetic relationship among Boraginaceae species and the maternal lineages of purple gromwells.</title>
        <authorList>
            <person name="Okada T."/>
            <person name="Watanabe K."/>
        </authorList>
    </citation>
    <scope>NUCLEOTIDE SEQUENCE [LARGE SCALE GENOMIC DNA]</scope>
</reference>